<organism evidence="1">
    <name type="scientific">marine sediment metagenome</name>
    <dbReference type="NCBI Taxonomy" id="412755"/>
    <lineage>
        <taxon>unclassified sequences</taxon>
        <taxon>metagenomes</taxon>
        <taxon>ecological metagenomes</taxon>
    </lineage>
</organism>
<feature type="non-terminal residue" evidence="1">
    <location>
        <position position="42"/>
    </location>
</feature>
<dbReference type="AlphaFoldDB" id="X1KSU4"/>
<sequence>MATNTPDNPYSEPSPQQRSLIGKLLRWCLTNKLIMGMLVLLA</sequence>
<gene>
    <name evidence="1" type="ORF">S03H2_63453</name>
</gene>
<dbReference type="EMBL" id="BARU01041122">
    <property type="protein sequence ID" value="GAH85048.1"/>
    <property type="molecule type" value="Genomic_DNA"/>
</dbReference>
<name>X1KSU4_9ZZZZ</name>
<evidence type="ECO:0000313" key="1">
    <source>
        <dbReference type="EMBL" id="GAH85048.1"/>
    </source>
</evidence>
<protein>
    <submittedName>
        <fullName evidence="1">Uncharacterized protein</fullName>
    </submittedName>
</protein>
<reference evidence="1" key="1">
    <citation type="journal article" date="2014" name="Front. Microbiol.">
        <title>High frequency of phylogenetically diverse reductive dehalogenase-homologous genes in deep subseafloor sedimentary metagenomes.</title>
        <authorList>
            <person name="Kawai M."/>
            <person name="Futagami T."/>
            <person name="Toyoda A."/>
            <person name="Takaki Y."/>
            <person name="Nishi S."/>
            <person name="Hori S."/>
            <person name="Arai W."/>
            <person name="Tsubouchi T."/>
            <person name="Morono Y."/>
            <person name="Uchiyama I."/>
            <person name="Ito T."/>
            <person name="Fujiyama A."/>
            <person name="Inagaki F."/>
            <person name="Takami H."/>
        </authorList>
    </citation>
    <scope>NUCLEOTIDE SEQUENCE</scope>
    <source>
        <strain evidence="1">Expedition CK06-06</strain>
    </source>
</reference>
<proteinExistence type="predicted"/>
<accession>X1KSU4</accession>
<comment type="caution">
    <text evidence="1">The sequence shown here is derived from an EMBL/GenBank/DDBJ whole genome shotgun (WGS) entry which is preliminary data.</text>
</comment>